<dbReference type="Gene3D" id="1.25.40.10">
    <property type="entry name" value="Tetratricopeptide repeat domain"/>
    <property type="match status" value="1"/>
</dbReference>
<protein>
    <recommendedName>
        <fullName evidence="4">Beta-lactamase</fullName>
    </recommendedName>
</protein>
<dbReference type="AlphaFoldDB" id="A0A1Q2LFV1"/>
<feature type="signal peptide" evidence="1">
    <location>
        <begin position="1"/>
        <end position="21"/>
    </location>
</feature>
<keyword evidence="1" id="KW-0732">Signal</keyword>
<sequence length="246" mass="28373">MLRLICVCLFLVGCATNTANVAEKSQNSFVQNPDLKWTRVQAQILNDTQKAQKVNLLGKCYYLEDNKVCETILAQFNKECNAGVGLSCGMLIVASKDARGVSRDPKKTLSYMRHGCYFNDELSCMYMRQHYLSDNQTQEADKILKHIQTQCDKGGVFECFLLSLVYENNDSFEKQREHILEYRKRACDKEFAIACAYMDSKSLSKQDYEHYQELACELGMLAACDARRESIELNSRMQHGRLYRIW</sequence>
<organism evidence="2 3">
    <name type="scientific">Helicobacter bilis</name>
    <dbReference type="NCBI Taxonomy" id="37372"/>
    <lineage>
        <taxon>Bacteria</taxon>
        <taxon>Pseudomonadati</taxon>
        <taxon>Campylobacterota</taxon>
        <taxon>Epsilonproteobacteria</taxon>
        <taxon>Campylobacterales</taxon>
        <taxon>Helicobacteraceae</taxon>
        <taxon>Helicobacter</taxon>
    </lineage>
</organism>
<dbReference type="SUPFAM" id="SSF81901">
    <property type="entry name" value="HCP-like"/>
    <property type="match status" value="1"/>
</dbReference>
<name>A0A1Q2LFV1_9HELI</name>
<dbReference type="InterPro" id="IPR011990">
    <property type="entry name" value="TPR-like_helical_dom_sf"/>
</dbReference>
<dbReference type="Proteomes" id="UP000188298">
    <property type="component" value="Chromosome"/>
</dbReference>
<dbReference type="EMBL" id="CP019645">
    <property type="protein sequence ID" value="AQQ59285.1"/>
    <property type="molecule type" value="Genomic_DNA"/>
</dbReference>
<accession>A0A1Q2LFV1</accession>
<gene>
    <name evidence="2" type="ORF">XJ32_03275</name>
</gene>
<evidence type="ECO:0000256" key="1">
    <source>
        <dbReference type="SAM" id="SignalP"/>
    </source>
</evidence>
<evidence type="ECO:0000313" key="2">
    <source>
        <dbReference type="EMBL" id="AQQ59285.1"/>
    </source>
</evidence>
<reference evidence="2 3" key="1">
    <citation type="submission" date="2017-02" db="EMBL/GenBank/DDBJ databases">
        <title>Whole genome sequencing of Helicobacter bilis strain AAQJH.</title>
        <authorList>
            <person name="Conlan S."/>
            <person name="Thomas P.J."/>
            <person name="Mullikin J."/>
            <person name="Palmore T.N."/>
            <person name="Frank K.M."/>
            <person name="Segre J.A."/>
        </authorList>
    </citation>
    <scope>NUCLEOTIDE SEQUENCE [LARGE SCALE GENOMIC DNA]</scope>
    <source>
        <strain evidence="2 3">AAQJH</strain>
    </source>
</reference>
<dbReference type="RefSeq" id="WP_077388347.1">
    <property type="nucleotide sequence ID" value="NZ_CP019645.1"/>
</dbReference>
<feature type="chain" id="PRO_5043444725" description="Beta-lactamase" evidence="1">
    <location>
        <begin position="22"/>
        <end position="246"/>
    </location>
</feature>
<proteinExistence type="predicted"/>
<dbReference type="KEGG" id="hbl:XJ32_03275"/>
<evidence type="ECO:0000313" key="3">
    <source>
        <dbReference type="Proteomes" id="UP000188298"/>
    </source>
</evidence>
<evidence type="ECO:0008006" key="4">
    <source>
        <dbReference type="Google" id="ProtNLM"/>
    </source>
</evidence>